<dbReference type="InterPro" id="IPR043504">
    <property type="entry name" value="Peptidase_S1_PA_chymotrypsin"/>
</dbReference>
<feature type="domain" description="Peptidase S1" evidence="3">
    <location>
        <begin position="56"/>
        <end position="273"/>
    </location>
</feature>
<dbReference type="Proteomes" id="UP000694388">
    <property type="component" value="Unplaced"/>
</dbReference>
<evidence type="ECO:0000256" key="1">
    <source>
        <dbReference type="ARBA" id="ARBA00007664"/>
    </source>
</evidence>
<dbReference type="OMA" id="NACIEAY"/>
<dbReference type="GO" id="GO:0004252">
    <property type="term" value="F:serine-type endopeptidase activity"/>
    <property type="evidence" value="ECO:0007669"/>
    <property type="project" value="InterPro"/>
</dbReference>
<dbReference type="SMART" id="SM00020">
    <property type="entry name" value="Tryp_SPc"/>
    <property type="match status" value="1"/>
</dbReference>
<accession>A0A8C4NJW5</accession>
<proteinExistence type="inferred from homology"/>
<dbReference type="CDD" id="cd00190">
    <property type="entry name" value="Tryp_SPc"/>
    <property type="match status" value="1"/>
</dbReference>
<dbReference type="AlphaFoldDB" id="A0A8C4NJW5"/>
<dbReference type="Pfam" id="PF00089">
    <property type="entry name" value="Trypsin"/>
    <property type="match status" value="1"/>
</dbReference>
<dbReference type="InterPro" id="IPR009003">
    <property type="entry name" value="Peptidase_S1_PA"/>
</dbReference>
<dbReference type="GeneTree" id="ENSGT00940000162823"/>
<evidence type="ECO:0000256" key="2">
    <source>
        <dbReference type="ARBA" id="ARBA00023157"/>
    </source>
</evidence>
<dbReference type="PANTHER" id="PTHR24276">
    <property type="entry name" value="POLYSERASE-RELATED"/>
    <property type="match status" value="1"/>
</dbReference>
<reference evidence="4" key="1">
    <citation type="submission" date="2025-08" db="UniProtKB">
        <authorList>
            <consortium name="Ensembl"/>
        </authorList>
    </citation>
    <scope>IDENTIFICATION</scope>
</reference>
<keyword evidence="5" id="KW-1185">Reference proteome</keyword>
<reference evidence="4" key="2">
    <citation type="submission" date="2025-09" db="UniProtKB">
        <authorList>
            <consortium name="Ensembl"/>
        </authorList>
    </citation>
    <scope>IDENTIFICATION</scope>
</reference>
<dbReference type="InterPro" id="IPR050430">
    <property type="entry name" value="Peptidase_S1"/>
</dbReference>
<dbReference type="GO" id="GO:0006508">
    <property type="term" value="P:proteolysis"/>
    <property type="evidence" value="ECO:0007669"/>
    <property type="project" value="InterPro"/>
</dbReference>
<name>A0A8C4NJW5_EPTBU</name>
<dbReference type="InterPro" id="IPR001254">
    <property type="entry name" value="Trypsin_dom"/>
</dbReference>
<sequence>MQHFQHRSDYPWQLLLLIITTSTWYGSQLRLKENLWTSCLKPMDEKIETLYSVIPVIHGMPVTIADVPWQALIKFRSSRRNFGGGGLIGPRFLLTAAHVVRNHLPSDIHVTVGMTTQGKHEGILMDVEKVVLHPGYNPSVNRNRGNDIAILLLKEPVPESTKVKYIDLPPNPEATPAPGTAALVSGWGRTMKRMRSQSLMAAIVPVASRNACIEAYTNRYDPILQIPITLTPDMLCAGTGKENEPYACQGDSGSVLGVPVCTRIVHYTRLCNG</sequence>
<keyword evidence="2" id="KW-1015">Disulfide bond</keyword>
<dbReference type="FunFam" id="2.40.10.10:FF:000068">
    <property type="entry name" value="transmembrane protease serine 2"/>
    <property type="match status" value="1"/>
</dbReference>
<protein>
    <recommendedName>
        <fullName evidence="3">Peptidase S1 domain-containing protein</fullName>
    </recommendedName>
</protein>
<dbReference type="SUPFAM" id="SSF50494">
    <property type="entry name" value="Trypsin-like serine proteases"/>
    <property type="match status" value="1"/>
</dbReference>
<dbReference type="InterPro" id="IPR001314">
    <property type="entry name" value="Peptidase_S1A"/>
</dbReference>
<dbReference type="PROSITE" id="PS50240">
    <property type="entry name" value="TRYPSIN_DOM"/>
    <property type="match status" value="1"/>
</dbReference>
<dbReference type="PANTHER" id="PTHR24276:SF91">
    <property type="entry name" value="AT26814P-RELATED"/>
    <property type="match status" value="1"/>
</dbReference>
<evidence type="ECO:0000313" key="5">
    <source>
        <dbReference type="Proteomes" id="UP000694388"/>
    </source>
</evidence>
<organism evidence="4 5">
    <name type="scientific">Eptatretus burgeri</name>
    <name type="common">Inshore hagfish</name>
    <dbReference type="NCBI Taxonomy" id="7764"/>
    <lineage>
        <taxon>Eukaryota</taxon>
        <taxon>Metazoa</taxon>
        <taxon>Chordata</taxon>
        <taxon>Craniata</taxon>
        <taxon>Vertebrata</taxon>
        <taxon>Cyclostomata</taxon>
        <taxon>Myxini</taxon>
        <taxon>Myxiniformes</taxon>
        <taxon>Myxinidae</taxon>
        <taxon>Eptatretinae</taxon>
        <taxon>Eptatretus</taxon>
    </lineage>
</organism>
<dbReference type="PRINTS" id="PR00722">
    <property type="entry name" value="CHYMOTRYPSIN"/>
</dbReference>
<evidence type="ECO:0000313" key="4">
    <source>
        <dbReference type="Ensembl" id="ENSEBUP00000007054.1"/>
    </source>
</evidence>
<dbReference type="Ensembl" id="ENSEBUT00000007523.1">
    <property type="protein sequence ID" value="ENSEBUP00000007054.1"/>
    <property type="gene ID" value="ENSEBUG00000004625.1"/>
</dbReference>
<dbReference type="Gene3D" id="2.40.10.10">
    <property type="entry name" value="Trypsin-like serine proteases"/>
    <property type="match status" value="1"/>
</dbReference>
<evidence type="ECO:0000259" key="3">
    <source>
        <dbReference type="PROSITE" id="PS50240"/>
    </source>
</evidence>
<comment type="similarity">
    <text evidence="1">Belongs to the peptidase S1 family.</text>
</comment>